<reference evidence="2 3" key="1">
    <citation type="submission" date="2015-05" db="EMBL/GenBank/DDBJ databases">
        <authorList>
            <person name="Wang D.B."/>
            <person name="Wang M."/>
        </authorList>
    </citation>
    <scope>NUCLEOTIDE SEQUENCE [LARGE SCALE GENOMIC DNA]</scope>
    <source>
        <strain evidence="2">VL1</strain>
    </source>
</reference>
<sequence length="40" mass="4287">MSTSWRSTTGTTSSLMKATSSRIPRPRSPWQSSGSPATTD</sequence>
<evidence type="ECO:0000313" key="3">
    <source>
        <dbReference type="Proteomes" id="UP000044602"/>
    </source>
</evidence>
<feature type="region of interest" description="Disordered" evidence="1">
    <location>
        <begin position="1"/>
        <end position="40"/>
    </location>
</feature>
<evidence type="ECO:0000313" key="2">
    <source>
        <dbReference type="EMBL" id="CRK37957.1"/>
    </source>
</evidence>
<name>A0A0G4MUU2_VERLO</name>
<proteinExistence type="predicted"/>
<dbReference type="AlphaFoldDB" id="A0A0G4MUU2"/>
<gene>
    <name evidence="2" type="ORF">BN1708_020416</name>
</gene>
<feature type="compositionally biased region" description="Polar residues" evidence="1">
    <location>
        <begin position="29"/>
        <end position="40"/>
    </location>
</feature>
<keyword evidence="3" id="KW-1185">Reference proteome</keyword>
<evidence type="ECO:0000256" key="1">
    <source>
        <dbReference type="SAM" id="MobiDB-lite"/>
    </source>
</evidence>
<dbReference type="EMBL" id="CVQH01025142">
    <property type="protein sequence ID" value="CRK37957.1"/>
    <property type="molecule type" value="Genomic_DNA"/>
</dbReference>
<feature type="compositionally biased region" description="Low complexity" evidence="1">
    <location>
        <begin position="1"/>
        <end position="14"/>
    </location>
</feature>
<organism evidence="2 3">
    <name type="scientific">Verticillium longisporum</name>
    <name type="common">Verticillium dahliae var. longisporum</name>
    <dbReference type="NCBI Taxonomy" id="100787"/>
    <lineage>
        <taxon>Eukaryota</taxon>
        <taxon>Fungi</taxon>
        <taxon>Dikarya</taxon>
        <taxon>Ascomycota</taxon>
        <taxon>Pezizomycotina</taxon>
        <taxon>Sordariomycetes</taxon>
        <taxon>Hypocreomycetidae</taxon>
        <taxon>Glomerellales</taxon>
        <taxon>Plectosphaerellaceae</taxon>
        <taxon>Verticillium</taxon>
    </lineage>
</organism>
<protein>
    <submittedName>
        <fullName evidence="2">Uncharacterized protein</fullName>
    </submittedName>
</protein>
<accession>A0A0G4MUU2</accession>
<dbReference type="Proteomes" id="UP000044602">
    <property type="component" value="Unassembled WGS sequence"/>
</dbReference>